<dbReference type="SUPFAM" id="SSF51182">
    <property type="entry name" value="RmlC-like cupins"/>
    <property type="match status" value="1"/>
</dbReference>
<dbReference type="AlphaFoldDB" id="A0A9X3S5V9"/>
<evidence type="ECO:0000313" key="2">
    <source>
        <dbReference type="EMBL" id="MDA0166007.1"/>
    </source>
</evidence>
<accession>A0A9X3S5V9</accession>
<gene>
    <name evidence="2" type="ORF">OM076_37430</name>
</gene>
<dbReference type="InterPro" id="IPR014710">
    <property type="entry name" value="RmlC-like_jellyroll"/>
</dbReference>
<evidence type="ECO:0000313" key="3">
    <source>
        <dbReference type="Proteomes" id="UP001149140"/>
    </source>
</evidence>
<comment type="caution">
    <text evidence="2">The sequence shown here is derived from an EMBL/GenBank/DDBJ whole genome shotgun (WGS) entry which is preliminary data.</text>
</comment>
<organism evidence="2 3">
    <name type="scientific">Solirubrobacter ginsenosidimutans</name>
    <dbReference type="NCBI Taxonomy" id="490573"/>
    <lineage>
        <taxon>Bacteria</taxon>
        <taxon>Bacillati</taxon>
        <taxon>Actinomycetota</taxon>
        <taxon>Thermoleophilia</taxon>
        <taxon>Solirubrobacterales</taxon>
        <taxon>Solirubrobacteraceae</taxon>
        <taxon>Solirubrobacter</taxon>
    </lineage>
</organism>
<dbReference type="Gene3D" id="2.60.120.10">
    <property type="entry name" value="Jelly Rolls"/>
    <property type="match status" value="1"/>
</dbReference>
<dbReference type="InterPro" id="IPR013096">
    <property type="entry name" value="Cupin_2"/>
</dbReference>
<protein>
    <submittedName>
        <fullName evidence="2">Cupin domain-containing protein</fullName>
    </submittedName>
</protein>
<dbReference type="Proteomes" id="UP001149140">
    <property type="component" value="Unassembled WGS sequence"/>
</dbReference>
<sequence>MSFRAIRPDEFEWITRPHEPGEPARHVAELSDAIGSTHVRGNVWRYEPGARGKRHRHPIQEETFVVLAGELSIYLGETPERVDVPTGGVVNVPPGTPLQSANHGDVDLLVYAYGYPPEDATADLLDPAV</sequence>
<dbReference type="EMBL" id="JAPDOD010000056">
    <property type="protein sequence ID" value="MDA0166007.1"/>
    <property type="molecule type" value="Genomic_DNA"/>
</dbReference>
<name>A0A9X3S5V9_9ACTN</name>
<proteinExistence type="predicted"/>
<dbReference type="Pfam" id="PF07883">
    <property type="entry name" value="Cupin_2"/>
    <property type="match status" value="1"/>
</dbReference>
<dbReference type="InterPro" id="IPR011051">
    <property type="entry name" value="RmlC_Cupin_sf"/>
</dbReference>
<evidence type="ECO:0000259" key="1">
    <source>
        <dbReference type="Pfam" id="PF07883"/>
    </source>
</evidence>
<keyword evidence="3" id="KW-1185">Reference proteome</keyword>
<dbReference type="RefSeq" id="WP_270045269.1">
    <property type="nucleotide sequence ID" value="NZ_JAPDOD010000056.1"/>
</dbReference>
<reference evidence="2" key="1">
    <citation type="submission" date="2022-10" db="EMBL/GenBank/DDBJ databases">
        <title>The WGS of Solirubrobacter ginsenosidimutans DSM 21036.</title>
        <authorList>
            <person name="Jiang Z."/>
        </authorList>
    </citation>
    <scope>NUCLEOTIDE SEQUENCE</scope>
    <source>
        <strain evidence="2">DSM 21036</strain>
    </source>
</reference>
<feature type="domain" description="Cupin type-2" evidence="1">
    <location>
        <begin position="43"/>
        <end position="110"/>
    </location>
</feature>